<evidence type="ECO:0000313" key="3">
    <source>
        <dbReference type="Proteomes" id="UP001530400"/>
    </source>
</evidence>
<dbReference type="Proteomes" id="UP001530400">
    <property type="component" value="Unassembled WGS sequence"/>
</dbReference>
<dbReference type="EMBL" id="JALLPJ020001100">
    <property type="protein sequence ID" value="KAL3776396.1"/>
    <property type="molecule type" value="Genomic_DNA"/>
</dbReference>
<dbReference type="AlphaFoldDB" id="A0ABD3NMN8"/>
<reference evidence="2 3" key="1">
    <citation type="submission" date="2024-10" db="EMBL/GenBank/DDBJ databases">
        <title>Updated reference genomes for cyclostephanoid diatoms.</title>
        <authorList>
            <person name="Roberts W.R."/>
            <person name="Alverson A.J."/>
        </authorList>
    </citation>
    <scope>NUCLEOTIDE SEQUENCE [LARGE SCALE GENOMIC DNA]</scope>
    <source>
        <strain evidence="2 3">AJA010-31</strain>
    </source>
</reference>
<accession>A0ABD3NMN8</accession>
<name>A0ABD3NMN8_9STRA</name>
<organism evidence="2 3">
    <name type="scientific">Cyclotella atomus</name>
    <dbReference type="NCBI Taxonomy" id="382360"/>
    <lineage>
        <taxon>Eukaryota</taxon>
        <taxon>Sar</taxon>
        <taxon>Stramenopiles</taxon>
        <taxon>Ochrophyta</taxon>
        <taxon>Bacillariophyta</taxon>
        <taxon>Coscinodiscophyceae</taxon>
        <taxon>Thalassiosirophycidae</taxon>
        <taxon>Stephanodiscales</taxon>
        <taxon>Stephanodiscaceae</taxon>
        <taxon>Cyclotella</taxon>
    </lineage>
</organism>
<sequence>MEVISTTTALGAMSLKEQVISKEPTKTKTLSFVDSREDGVPELYASDSGSMDSFEAGRASNEEASATSVPAYARAKSAENISFSKSVTNNDLQFAKQLDEVGEKELALFLQAPSSVILQAILEYQPTASFGFVKTHVHDGLSDDENEEYDADDMTPAVFPSKTVRRAEAATAVAAAGTAAAVSRSARSSEEMDAQRAAMPAAVRHFTPDPALKKEKVYEKQEAAIAVRHFTPDWETSLPPSVRESLDKMSPEDREKWTSRPIAVMHFTDYTASEEKREVEFKPYEMPIAMKHFAPEPKEKKEYVPEPMPAAMQHFTPDWEAEAAKKRAANNVKAPMPAAVKHFTPEWEVFIPRTVRESLATMSPEERKRWAETPMAVSHFTPYEPPKDAYVPKEVPIAIQKFTPDPNTPPKPVELDWEAMPVATRHFTKDPNVKKEFQTDPMPAAVRHFTPGWEEIEKSRRNL</sequence>
<feature type="region of interest" description="Disordered" evidence="1">
    <location>
        <begin position="44"/>
        <end position="67"/>
    </location>
</feature>
<comment type="caution">
    <text evidence="2">The sequence shown here is derived from an EMBL/GenBank/DDBJ whole genome shotgun (WGS) entry which is preliminary data.</text>
</comment>
<gene>
    <name evidence="2" type="ORF">ACHAWO_003904</name>
</gene>
<proteinExistence type="predicted"/>
<evidence type="ECO:0000256" key="1">
    <source>
        <dbReference type="SAM" id="MobiDB-lite"/>
    </source>
</evidence>
<protein>
    <submittedName>
        <fullName evidence="2">Uncharacterized protein</fullName>
    </submittedName>
</protein>
<keyword evidence="3" id="KW-1185">Reference proteome</keyword>
<evidence type="ECO:0000313" key="2">
    <source>
        <dbReference type="EMBL" id="KAL3776396.1"/>
    </source>
</evidence>